<proteinExistence type="predicted"/>
<gene>
    <name evidence="1" type="ORF">BECKLPF1236A_GA0070988_1002518</name>
    <name evidence="2" type="ORF">BECKLPF1236C_GA0070990_1002319</name>
</gene>
<organism evidence="1">
    <name type="scientific">Candidatus Kentrum sp. LPFa</name>
    <dbReference type="NCBI Taxonomy" id="2126335"/>
    <lineage>
        <taxon>Bacteria</taxon>
        <taxon>Pseudomonadati</taxon>
        <taxon>Pseudomonadota</taxon>
        <taxon>Gammaproteobacteria</taxon>
        <taxon>Candidatus Kentrum</taxon>
    </lineage>
</organism>
<accession>A0A450VXP6</accession>
<reference evidence="1" key="1">
    <citation type="submission" date="2019-02" db="EMBL/GenBank/DDBJ databases">
        <authorList>
            <person name="Gruber-Vodicka R. H."/>
            <person name="Seah K. B. B."/>
        </authorList>
    </citation>
    <scope>NUCLEOTIDE SEQUENCE</scope>
    <source>
        <strain evidence="1">BECK_S312</strain>
        <strain evidence="2">BECK_S426</strain>
    </source>
</reference>
<dbReference type="EMBL" id="CAADFM010000025">
    <property type="protein sequence ID" value="VFK09574.1"/>
    <property type="molecule type" value="Genomic_DNA"/>
</dbReference>
<protein>
    <submittedName>
        <fullName evidence="1">Uncharacterized protein</fullName>
    </submittedName>
</protein>
<evidence type="ECO:0000313" key="1">
    <source>
        <dbReference type="EMBL" id="VFK09574.1"/>
    </source>
</evidence>
<sequence>MKQQPGFVGRVTAAPRLTRPTNPGCCFIVNEEALASRDSAPKQERLCKYPRNTEKHVYSCRYDIFENFLQIFPEKINKMSDLYIK</sequence>
<name>A0A450VXP6_9GAMM</name>
<dbReference type="EMBL" id="CAADFP010000023">
    <property type="protein sequence ID" value="VFK25620.1"/>
    <property type="molecule type" value="Genomic_DNA"/>
</dbReference>
<evidence type="ECO:0000313" key="2">
    <source>
        <dbReference type="EMBL" id="VFK25620.1"/>
    </source>
</evidence>
<dbReference type="AlphaFoldDB" id="A0A450VXP6"/>